<reference evidence="1" key="1">
    <citation type="submission" date="2014-09" db="EMBL/GenBank/DDBJ databases">
        <authorList>
            <person name="Magalhaes I.L.F."/>
            <person name="Oliveira U."/>
            <person name="Santos F.R."/>
            <person name="Vidigal T.H.D.A."/>
            <person name="Brescovit A.D."/>
            <person name="Santos A.J."/>
        </authorList>
    </citation>
    <scope>NUCLEOTIDE SEQUENCE</scope>
    <source>
        <tissue evidence="1">Shoot tissue taken approximately 20 cm above the soil surface</tissue>
    </source>
</reference>
<accession>A0A0A9F114</accession>
<sequence length="75" mass="8591">MWHWGNYTASIRGLTKLEQCMKGAVKRHKAKIHTFGSVGQSLKARVEIFEGHESYLMLLLWLMQSTLQHGMGGQF</sequence>
<protein>
    <submittedName>
        <fullName evidence="1">Uncharacterized protein</fullName>
    </submittedName>
</protein>
<dbReference type="EMBL" id="GBRH01192987">
    <property type="protein sequence ID" value="JAE04909.1"/>
    <property type="molecule type" value="Transcribed_RNA"/>
</dbReference>
<evidence type="ECO:0000313" key="1">
    <source>
        <dbReference type="EMBL" id="JAE04909.1"/>
    </source>
</evidence>
<dbReference type="AlphaFoldDB" id="A0A0A9F114"/>
<organism evidence="1">
    <name type="scientific">Arundo donax</name>
    <name type="common">Giant reed</name>
    <name type="synonym">Donax arundinaceus</name>
    <dbReference type="NCBI Taxonomy" id="35708"/>
    <lineage>
        <taxon>Eukaryota</taxon>
        <taxon>Viridiplantae</taxon>
        <taxon>Streptophyta</taxon>
        <taxon>Embryophyta</taxon>
        <taxon>Tracheophyta</taxon>
        <taxon>Spermatophyta</taxon>
        <taxon>Magnoliopsida</taxon>
        <taxon>Liliopsida</taxon>
        <taxon>Poales</taxon>
        <taxon>Poaceae</taxon>
        <taxon>PACMAD clade</taxon>
        <taxon>Arundinoideae</taxon>
        <taxon>Arundineae</taxon>
        <taxon>Arundo</taxon>
    </lineage>
</organism>
<reference evidence="1" key="2">
    <citation type="journal article" date="2015" name="Data Brief">
        <title>Shoot transcriptome of the giant reed, Arundo donax.</title>
        <authorList>
            <person name="Barrero R.A."/>
            <person name="Guerrero F.D."/>
            <person name="Moolhuijzen P."/>
            <person name="Goolsby J.A."/>
            <person name="Tidwell J."/>
            <person name="Bellgard S.E."/>
            <person name="Bellgard M.I."/>
        </authorList>
    </citation>
    <scope>NUCLEOTIDE SEQUENCE</scope>
    <source>
        <tissue evidence="1">Shoot tissue taken approximately 20 cm above the soil surface</tissue>
    </source>
</reference>
<name>A0A0A9F114_ARUDO</name>
<proteinExistence type="predicted"/>